<name>A0ABZ0U095_9FIRM</name>
<accession>A0ABZ0U095</accession>
<keyword evidence="2" id="KW-1185">Reference proteome</keyword>
<dbReference type="InterPro" id="IPR036390">
    <property type="entry name" value="WH_DNA-bd_sf"/>
</dbReference>
<dbReference type="RefSeq" id="WP_045175790.1">
    <property type="nucleotide sequence ID" value="NZ_CP139957.1"/>
</dbReference>
<protein>
    <recommendedName>
        <fullName evidence="3">Ferric uptake regulator, Fur family</fullName>
    </recommendedName>
</protein>
<reference evidence="1 2" key="1">
    <citation type="submission" date="2023-12" db="EMBL/GenBank/DDBJ databases">
        <authorList>
            <person name="Manesh M.J.H."/>
            <person name="Bing R.G."/>
            <person name="Willard D.J."/>
            <person name="Kelly R.M."/>
        </authorList>
    </citation>
    <scope>NUCLEOTIDE SEQUENCE [LARGE SCALE GENOMIC DNA]</scope>
    <source>
        <strain evidence="1 2">DSM 8977</strain>
    </source>
</reference>
<sequence>MVVYKKRILRNNQICEIILDNLKENDNIVKKEDLVKRLINWASLSTIYRGISRLEKKGLIVAFDAANDKYIAYIGDRSNKSLDLAFFVCDVCHQRFWLKLSNTTLEKIKREIKKLYDFDSKFVLYEFHGVCKSCLLSKKSNSLNLKKEEINHENSSYANR</sequence>
<evidence type="ECO:0008006" key="3">
    <source>
        <dbReference type="Google" id="ProtNLM"/>
    </source>
</evidence>
<gene>
    <name evidence="1" type="ORF">SOJ16_002415</name>
</gene>
<dbReference type="Gene3D" id="3.30.1490.190">
    <property type="match status" value="1"/>
</dbReference>
<proteinExistence type="predicted"/>
<evidence type="ECO:0000313" key="1">
    <source>
        <dbReference type="EMBL" id="WPX08522.1"/>
    </source>
</evidence>
<dbReference type="InterPro" id="IPR043135">
    <property type="entry name" value="Fur_C"/>
</dbReference>
<dbReference type="InterPro" id="IPR036388">
    <property type="entry name" value="WH-like_DNA-bd_sf"/>
</dbReference>
<organism evidence="1 2">
    <name type="scientific">Anaerocellum danielii</name>
    <dbReference type="NCBI Taxonomy" id="1387557"/>
    <lineage>
        <taxon>Bacteria</taxon>
        <taxon>Bacillati</taxon>
        <taxon>Bacillota</taxon>
        <taxon>Bacillota incertae sedis</taxon>
        <taxon>Caldicellulosiruptorales</taxon>
        <taxon>Caldicellulosiruptoraceae</taxon>
        <taxon>Anaerocellum</taxon>
    </lineage>
</organism>
<dbReference type="SUPFAM" id="SSF46785">
    <property type="entry name" value="Winged helix' DNA-binding domain"/>
    <property type="match status" value="1"/>
</dbReference>
<dbReference type="EMBL" id="CP139957">
    <property type="protein sequence ID" value="WPX08522.1"/>
    <property type="molecule type" value="Genomic_DNA"/>
</dbReference>
<dbReference type="Gene3D" id="1.10.10.10">
    <property type="entry name" value="Winged helix-like DNA-binding domain superfamily/Winged helix DNA-binding domain"/>
    <property type="match status" value="1"/>
</dbReference>
<dbReference type="Proteomes" id="UP001322744">
    <property type="component" value="Chromosome"/>
</dbReference>
<evidence type="ECO:0000313" key="2">
    <source>
        <dbReference type="Proteomes" id="UP001322744"/>
    </source>
</evidence>